<organism evidence="12 13">
    <name type="scientific">Chrysemys picta bellii</name>
    <name type="common">Western painted turtle</name>
    <name type="synonym">Emys bellii</name>
    <dbReference type="NCBI Taxonomy" id="8478"/>
    <lineage>
        <taxon>Eukaryota</taxon>
        <taxon>Metazoa</taxon>
        <taxon>Chordata</taxon>
        <taxon>Craniata</taxon>
        <taxon>Vertebrata</taxon>
        <taxon>Euteleostomi</taxon>
        <taxon>Archelosauria</taxon>
        <taxon>Testudinata</taxon>
        <taxon>Testudines</taxon>
        <taxon>Cryptodira</taxon>
        <taxon>Durocryptodira</taxon>
        <taxon>Testudinoidea</taxon>
        <taxon>Emydidae</taxon>
        <taxon>Chrysemys</taxon>
    </lineage>
</organism>
<dbReference type="InterPro" id="IPR043502">
    <property type="entry name" value="DNA/RNA_pol_sf"/>
</dbReference>
<evidence type="ECO:0000256" key="9">
    <source>
        <dbReference type="ARBA" id="ARBA00022918"/>
    </source>
</evidence>
<evidence type="ECO:0000256" key="5">
    <source>
        <dbReference type="ARBA" id="ARBA00022695"/>
    </source>
</evidence>
<keyword evidence="9" id="KW-0695">RNA-directed DNA polymerase</keyword>
<dbReference type="OMA" id="GQHEYIT"/>
<dbReference type="Gene3D" id="3.10.10.10">
    <property type="entry name" value="HIV Type 1 Reverse Transcriptase, subunit A, domain 1"/>
    <property type="match status" value="1"/>
</dbReference>
<dbReference type="Ensembl" id="ENSCPBT00000008546.1">
    <property type="protein sequence ID" value="ENSCPBP00000007092.1"/>
    <property type="gene ID" value="ENSCPBG00000005584.1"/>
</dbReference>
<dbReference type="SUPFAM" id="SSF56672">
    <property type="entry name" value="DNA/RNA polymerases"/>
    <property type="match status" value="1"/>
</dbReference>
<dbReference type="GO" id="GO:0004523">
    <property type="term" value="F:RNA-DNA hybrid ribonuclease activity"/>
    <property type="evidence" value="ECO:0007669"/>
    <property type="project" value="UniProtKB-EC"/>
</dbReference>
<evidence type="ECO:0000259" key="11">
    <source>
        <dbReference type="PROSITE" id="PS50878"/>
    </source>
</evidence>
<dbReference type="Pfam" id="PF22938">
    <property type="entry name" value="Integrase_p58_C"/>
    <property type="match status" value="1"/>
</dbReference>
<reference evidence="12" key="1">
    <citation type="submission" date="2025-08" db="UniProtKB">
        <authorList>
            <consortium name="Ensembl"/>
        </authorList>
    </citation>
    <scope>IDENTIFICATION</scope>
</reference>
<evidence type="ECO:0000256" key="4">
    <source>
        <dbReference type="ARBA" id="ARBA00022679"/>
    </source>
</evidence>
<dbReference type="InterPro" id="IPR050951">
    <property type="entry name" value="Retrovirus_Pol_polyprotein"/>
</dbReference>
<dbReference type="Proteomes" id="UP000694380">
    <property type="component" value="Unplaced"/>
</dbReference>
<dbReference type="PANTHER" id="PTHR37984:SF5">
    <property type="entry name" value="PROTEIN NYNRIN-LIKE"/>
    <property type="match status" value="1"/>
</dbReference>
<sequence length="456" mass="51938">MDLLRETWEHTPSSTQGLLQYVLQLQERLARAGELARENLNTAQRGQEQQYNRGTQVRLFAPGDRVLLLLPSEESKLFARWQGPYEVLRQVGPVNYEIQQPDHRKGKQIYHVNLLKPWREREGLLIAPYPPEPDLGPQPPEESDNGEPQLAETLTAEQREQALCLVKAFPRTFTTKPGQTPLAYHAIQTDPGVVVRETTQPLPRRMREAVEEEVQAMLGLGVIEHSQSEWRSPVVLVPKPDGSRRFCIDFRRVNAISKFDAYPMPRVDELLERLGEACYITTLDLTKGYWQIPLEPRSKEKTAFATPSGLYQFTRMPFGLHGAPATFQRLMDRILQPHTKYAAAYLDDVVIYGSNWEEHLNQVAAVLRDLRAAGLTANPKKCRIGREETTYLGYTLGRGQVRPLIGKVQALQDCQAPTTKRQVRQFLGLAGYYRRFVPHFATITAPLTELLTKEPP</sequence>
<evidence type="ECO:0000313" key="12">
    <source>
        <dbReference type="Ensembl" id="ENSCPBP00000007092.1"/>
    </source>
</evidence>
<feature type="compositionally biased region" description="Pro residues" evidence="10">
    <location>
        <begin position="128"/>
        <end position="140"/>
    </location>
</feature>
<evidence type="ECO:0000256" key="10">
    <source>
        <dbReference type="SAM" id="MobiDB-lite"/>
    </source>
</evidence>
<protein>
    <recommendedName>
        <fullName evidence="2">ribonuclease H</fullName>
        <ecNumber evidence="2">3.1.26.4</ecNumber>
    </recommendedName>
</protein>
<dbReference type="InterPro" id="IPR000477">
    <property type="entry name" value="RT_dom"/>
</dbReference>
<keyword evidence="7" id="KW-0255">Endonuclease</keyword>
<dbReference type="GO" id="GO:0003964">
    <property type="term" value="F:RNA-directed DNA polymerase activity"/>
    <property type="evidence" value="ECO:0007669"/>
    <property type="project" value="UniProtKB-KW"/>
</dbReference>
<dbReference type="InterPro" id="IPR054465">
    <property type="entry name" value="Integrase_p58-like_C"/>
</dbReference>
<dbReference type="FunFam" id="3.10.10.10:FF:000007">
    <property type="entry name" value="Retrovirus-related Pol polyprotein from transposon 17.6-like Protein"/>
    <property type="match status" value="1"/>
</dbReference>
<keyword evidence="8" id="KW-0378">Hydrolase</keyword>
<evidence type="ECO:0000256" key="6">
    <source>
        <dbReference type="ARBA" id="ARBA00022722"/>
    </source>
</evidence>
<dbReference type="Gene3D" id="3.30.70.270">
    <property type="match status" value="2"/>
</dbReference>
<feature type="region of interest" description="Disordered" evidence="10">
    <location>
        <begin position="126"/>
        <end position="148"/>
    </location>
</feature>
<dbReference type="GeneTree" id="ENSGT00940000165177"/>
<dbReference type="InterPro" id="IPR043128">
    <property type="entry name" value="Rev_trsase/Diguanyl_cyclase"/>
</dbReference>
<proteinExistence type="inferred from homology"/>
<evidence type="ECO:0000256" key="1">
    <source>
        <dbReference type="ARBA" id="ARBA00010879"/>
    </source>
</evidence>
<comment type="similarity">
    <text evidence="1">Belongs to the beta type-B retroviral polymerase family. HERV class-II K(HML-2) pol subfamily.</text>
</comment>
<dbReference type="AlphaFoldDB" id="A0A8C3H7S2"/>
<dbReference type="EC" id="3.1.26.4" evidence="2"/>
<dbReference type="CDD" id="cd01647">
    <property type="entry name" value="RT_LTR"/>
    <property type="match status" value="1"/>
</dbReference>
<keyword evidence="5" id="KW-0548">Nucleotidyltransferase</keyword>
<keyword evidence="13" id="KW-1185">Reference proteome</keyword>
<dbReference type="GO" id="GO:0006508">
    <property type="term" value="P:proteolysis"/>
    <property type="evidence" value="ECO:0007669"/>
    <property type="project" value="UniProtKB-KW"/>
</dbReference>
<dbReference type="PROSITE" id="PS50878">
    <property type="entry name" value="RT_POL"/>
    <property type="match status" value="1"/>
</dbReference>
<evidence type="ECO:0000256" key="3">
    <source>
        <dbReference type="ARBA" id="ARBA00022670"/>
    </source>
</evidence>
<reference evidence="12" key="2">
    <citation type="submission" date="2025-09" db="UniProtKB">
        <authorList>
            <consortium name="Ensembl"/>
        </authorList>
    </citation>
    <scope>IDENTIFICATION</scope>
</reference>
<keyword evidence="4" id="KW-0808">Transferase</keyword>
<dbReference type="PANTHER" id="PTHR37984">
    <property type="entry name" value="PROTEIN CBG26694"/>
    <property type="match status" value="1"/>
</dbReference>
<dbReference type="Pfam" id="PF00078">
    <property type="entry name" value="RVT_1"/>
    <property type="match status" value="1"/>
</dbReference>
<keyword evidence="3" id="KW-0645">Protease</keyword>
<evidence type="ECO:0000256" key="2">
    <source>
        <dbReference type="ARBA" id="ARBA00012180"/>
    </source>
</evidence>
<feature type="domain" description="Reverse transcriptase" evidence="11">
    <location>
        <begin position="218"/>
        <end position="396"/>
    </location>
</feature>
<name>A0A8C3H7S2_CHRPI</name>
<evidence type="ECO:0000313" key="13">
    <source>
        <dbReference type="Proteomes" id="UP000694380"/>
    </source>
</evidence>
<keyword evidence="6" id="KW-0540">Nuclease</keyword>
<accession>A0A8C3H7S2</accession>
<evidence type="ECO:0000256" key="8">
    <source>
        <dbReference type="ARBA" id="ARBA00022801"/>
    </source>
</evidence>
<dbReference type="GO" id="GO:0008233">
    <property type="term" value="F:peptidase activity"/>
    <property type="evidence" value="ECO:0007669"/>
    <property type="project" value="UniProtKB-KW"/>
</dbReference>
<evidence type="ECO:0000256" key="7">
    <source>
        <dbReference type="ARBA" id="ARBA00022759"/>
    </source>
</evidence>